<gene>
    <name evidence="2" type="ORF">TRL7639_02292</name>
</gene>
<dbReference type="Pfam" id="PF08670">
    <property type="entry name" value="MEKHLA"/>
    <property type="match status" value="1"/>
</dbReference>
<keyword evidence="3" id="KW-1185">Reference proteome</keyword>
<reference evidence="2 3" key="1">
    <citation type="submission" date="2017-03" db="EMBL/GenBank/DDBJ databases">
        <authorList>
            <person name="Afonso C.L."/>
            <person name="Miller P.J."/>
            <person name="Scott M.A."/>
            <person name="Spackman E."/>
            <person name="Goraichik I."/>
            <person name="Dimitrov K.M."/>
            <person name="Suarez D.L."/>
            <person name="Swayne D.E."/>
        </authorList>
    </citation>
    <scope>NUCLEOTIDE SEQUENCE [LARGE SCALE GENOMIC DNA]</scope>
    <source>
        <strain evidence="2 3">CECT 7639</strain>
    </source>
</reference>
<protein>
    <submittedName>
        <fullName evidence="2">MEKHLA domain protein</fullName>
    </submittedName>
</protein>
<dbReference type="EMBL" id="FWFO01000001">
    <property type="protein sequence ID" value="SLN43683.1"/>
    <property type="molecule type" value="Genomic_DNA"/>
</dbReference>
<dbReference type="InterPro" id="IPR013978">
    <property type="entry name" value="MEKHLA"/>
</dbReference>
<sequence>MTEPSRINNYQPDHARLLMESFQGVAGRSLLEGADAKALYHAPFPILSHNTAADPVLTYGNLAAQELWEIGWDDLTALPSRLTAEPAERGQRDAMFAEMRAKGFIENYAGIRVSATGKRFEIRNAIIWPLIDAAGIKVGEAAAFRDYRFL</sequence>
<accession>A0A1Y5SRR3</accession>
<dbReference type="AlphaFoldDB" id="A0A1Y5SRR3"/>
<feature type="domain" description="MEKHLA" evidence="1">
    <location>
        <begin position="13"/>
        <end position="149"/>
    </location>
</feature>
<organism evidence="2 3">
    <name type="scientific">Falsiruegeria litorea R37</name>
    <dbReference type="NCBI Taxonomy" id="1200284"/>
    <lineage>
        <taxon>Bacteria</taxon>
        <taxon>Pseudomonadati</taxon>
        <taxon>Pseudomonadota</taxon>
        <taxon>Alphaproteobacteria</taxon>
        <taxon>Rhodobacterales</taxon>
        <taxon>Roseobacteraceae</taxon>
        <taxon>Falsiruegeria</taxon>
    </lineage>
</organism>
<evidence type="ECO:0000313" key="2">
    <source>
        <dbReference type="EMBL" id="SLN43683.1"/>
    </source>
</evidence>
<dbReference type="OrthoDB" id="9794448at2"/>
<proteinExistence type="predicted"/>
<dbReference type="Proteomes" id="UP000193077">
    <property type="component" value="Unassembled WGS sequence"/>
</dbReference>
<evidence type="ECO:0000313" key="3">
    <source>
        <dbReference type="Proteomes" id="UP000193077"/>
    </source>
</evidence>
<evidence type="ECO:0000259" key="1">
    <source>
        <dbReference type="Pfam" id="PF08670"/>
    </source>
</evidence>
<dbReference type="RefSeq" id="WP_085796391.1">
    <property type="nucleotide sequence ID" value="NZ_FWFO01000001.1"/>
</dbReference>
<name>A0A1Y5SRR3_9RHOB</name>